<feature type="domain" description="Trimeric autotransporter adhesin YadA-like stalk" evidence="13">
    <location>
        <begin position="286"/>
        <end position="327"/>
    </location>
</feature>
<evidence type="ECO:0000256" key="8">
    <source>
        <dbReference type="ARBA" id="ARBA00022927"/>
    </source>
</evidence>
<feature type="domain" description="Trimeric autotransporter adhesin YadA-like head" evidence="12">
    <location>
        <begin position="258"/>
        <end position="280"/>
    </location>
</feature>
<dbReference type="InterPro" id="IPR005594">
    <property type="entry name" value="YadA_C"/>
</dbReference>
<feature type="domain" description="Trimeric autotransporter adhesin YadA-like stalk" evidence="13">
    <location>
        <begin position="343"/>
        <end position="384"/>
    </location>
</feature>
<dbReference type="Gene3D" id="6.10.250.2040">
    <property type="match status" value="1"/>
</dbReference>
<feature type="domain" description="Trimeric autotransporter adhesin YadA-like head" evidence="12">
    <location>
        <begin position="712"/>
        <end position="738"/>
    </location>
</feature>
<dbReference type="Pfam" id="PF05658">
    <property type="entry name" value="YadA_head"/>
    <property type="match status" value="8"/>
</dbReference>
<evidence type="ECO:0000259" key="12">
    <source>
        <dbReference type="Pfam" id="PF05658"/>
    </source>
</evidence>
<feature type="domain" description="Trimeric autotransporter adhesin YadA-like head" evidence="12">
    <location>
        <begin position="553"/>
        <end position="578"/>
    </location>
</feature>
<dbReference type="SUPFAM" id="SSF101967">
    <property type="entry name" value="Adhesin YadA, collagen-binding domain"/>
    <property type="match status" value="4"/>
</dbReference>
<organism evidence="15 16">
    <name type="scientific">Caballeronia udeis</name>
    <dbReference type="NCBI Taxonomy" id="1232866"/>
    <lineage>
        <taxon>Bacteria</taxon>
        <taxon>Pseudomonadati</taxon>
        <taxon>Pseudomonadota</taxon>
        <taxon>Betaproteobacteria</taxon>
        <taxon>Burkholderiales</taxon>
        <taxon>Burkholderiaceae</taxon>
        <taxon>Caballeronia</taxon>
    </lineage>
</organism>
<dbReference type="InterPro" id="IPR008640">
    <property type="entry name" value="Adhesin_Head_dom"/>
</dbReference>
<reference evidence="15 16" key="1">
    <citation type="submission" date="2016-01" db="EMBL/GenBank/DDBJ databases">
        <authorList>
            <person name="Oliw E.H."/>
        </authorList>
    </citation>
    <scope>NUCLEOTIDE SEQUENCE [LARGE SCALE GENOMIC DNA]</scope>
    <source>
        <strain evidence="15">LMG 27134</strain>
    </source>
</reference>
<feature type="domain" description="ESPR" evidence="14">
    <location>
        <begin position="1"/>
        <end position="40"/>
    </location>
</feature>
<dbReference type="OrthoDB" id="1632057at2"/>
<name>A0A158JLS9_9BURK</name>
<keyword evidence="9" id="KW-0472">Membrane</keyword>
<feature type="domain" description="Trimeric autotransporter adhesin YadA-like stalk" evidence="13">
    <location>
        <begin position="770"/>
        <end position="809"/>
    </location>
</feature>
<dbReference type="SUPFAM" id="SSF54523">
    <property type="entry name" value="Pili subunits"/>
    <property type="match status" value="1"/>
</dbReference>
<evidence type="ECO:0000256" key="1">
    <source>
        <dbReference type="ARBA" id="ARBA00004241"/>
    </source>
</evidence>
<evidence type="ECO:0000259" key="14">
    <source>
        <dbReference type="Pfam" id="PF13018"/>
    </source>
</evidence>
<dbReference type="GO" id="GO:0015031">
    <property type="term" value="P:protein transport"/>
    <property type="evidence" value="ECO:0007669"/>
    <property type="project" value="UniProtKB-KW"/>
</dbReference>
<evidence type="ECO:0000313" key="16">
    <source>
        <dbReference type="Proteomes" id="UP000054683"/>
    </source>
</evidence>
<keyword evidence="4" id="KW-0813">Transport</keyword>
<keyword evidence="5" id="KW-1134">Transmembrane beta strand</keyword>
<evidence type="ECO:0000313" key="15">
    <source>
        <dbReference type="EMBL" id="SAL69389.1"/>
    </source>
</evidence>
<protein>
    <submittedName>
        <fullName evidence="15">Transporter</fullName>
    </submittedName>
</protein>
<dbReference type="Pfam" id="PF05662">
    <property type="entry name" value="YadA_stalk"/>
    <property type="match status" value="6"/>
</dbReference>
<feature type="domain" description="Trimeric autotransporter adhesin YadA-like head" evidence="12">
    <location>
        <begin position="90"/>
        <end position="113"/>
    </location>
</feature>
<evidence type="ECO:0000256" key="6">
    <source>
        <dbReference type="ARBA" id="ARBA00022692"/>
    </source>
</evidence>
<evidence type="ECO:0000256" key="3">
    <source>
        <dbReference type="ARBA" id="ARBA00005848"/>
    </source>
</evidence>
<evidence type="ECO:0000259" key="11">
    <source>
        <dbReference type="Pfam" id="PF03895"/>
    </source>
</evidence>
<keyword evidence="7" id="KW-0732">Signal</keyword>
<evidence type="ECO:0000256" key="2">
    <source>
        <dbReference type="ARBA" id="ARBA00004442"/>
    </source>
</evidence>
<dbReference type="Gene3D" id="2.60.40.4050">
    <property type="match status" value="1"/>
</dbReference>
<evidence type="ECO:0000256" key="9">
    <source>
        <dbReference type="ARBA" id="ARBA00023136"/>
    </source>
</evidence>
<evidence type="ECO:0000256" key="10">
    <source>
        <dbReference type="ARBA" id="ARBA00023237"/>
    </source>
</evidence>
<dbReference type="AlphaFoldDB" id="A0A158JLS9"/>
<keyword evidence="10" id="KW-0998">Cell outer membrane</keyword>
<dbReference type="Proteomes" id="UP000054683">
    <property type="component" value="Unassembled WGS sequence"/>
</dbReference>
<dbReference type="GO" id="GO:0009986">
    <property type="term" value="C:cell surface"/>
    <property type="evidence" value="ECO:0007669"/>
    <property type="project" value="UniProtKB-SubCell"/>
</dbReference>
<comment type="similarity">
    <text evidence="3">Belongs to the autotransporter-2 (AT-2) (TC 1.B.40) family.</text>
</comment>
<feature type="domain" description="Trimeric autotransporter adhesin YadA-like stalk" evidence="13">
    <location>
        <begin position="596"/>
        <end position="626"/>
    </location>
</feature>
<dbReference type="Pfam" id="PF03895">
    <property type="entry name" value="YadA_anchor"/>
    <property type="match status" value="1"/>
</dbReference>
<keyword evidence="6" id="KW-0812">Transmembrane</keyword>
<evidence type="ECO:0000256" key="4">
    <source>
        <dbReference type="ARBA" id="ARBA00022448"/>
    </source>
</evidence>
<dbReference type="Gene3D" id="1.20.5.170">
    <property type="match status" value="2"/>
</dbReference>
<feature type="domain" description="Trimeric autotransporter adhesin YadA-like C-terminal membrane anchor" evidence="11">
    <location>
        <begin position="833"/>
        <end position="891"/>
    </location>
</feature>
<dbReference type="Pfam" id="PF13018">
    <property type="entry name" value="ESPR"/>
    <property type="match status" value="1"/>
</dbReference>
<feature type="domain" description="Trimeric autotransporter adhesin YadA-like stalk" evidence="13">
    <location>
        <begin position="445"/>
        <end position="485"/>
    </location>
</feature>
<dbReference type="CDD" id="cd12820">
    <property type="entry name" value="LbR_YadA-like"/>
    <property type="match status" value="1"/>
</dbReference>
<dbReference type="InterPro" id="IPR024973">
    <property type="entry name" value="ESPR"/>
</dbReference>
<dbReference type="EMBL" id="FCOK02000097">
    <property type="protein sequence ID" value="SAL69389.1"/>
    <property type="molecule type" value="Genomic_DNA"/>
</dbReference>
<feature type="domain" description="Trimeric autotransporter adhesin YadA-like head" evidence="12">
    <location>
        <begin position="164"/>
        <end position="189"/>
    </location>
</feature>
<sequence length="891" mass="86404">MNTSYKTVWNETTQAYVAASEVAKSRGGKSRGKKALLGILLATGLADSGFALADGFSSGSGAVAVGANDTAVGNNAYTSSKTCPGQAVSDYSSSFGYSASASGCSATAIGNGAQAGTAALASTSTYTTAVGGGAQALAVQSTALGSNAIASQDNATAVGAFSQAKGVSAFAMGAQAKALADDSWANGTSATVNTGASRSIAVGSNSSIAANMTDSLAMGSSSTVSSLGSMAIGSSTNVGTGANNSTAIGYKAQVNNNATNSMALGANSVASVANSVSVGAAGSERQIVNVAAAKQGTGAVNYAQLQAAGLTVDTSGNATNSFVAYDDATQGKVTLGGASGTVLTHVAAGEVSESSTDAVNGSQLHTTNLNVTQNTTDIAKNATDITNVDSRVTTVANSVTDITNQLNSGEVGLVQQDQTTRNLTVGAATDGLQISMAGAAGNRVVTGVAAGGVSESSTEAVNGSQLYGVSQSVADAMGGGSSVNEDGSVTKPQYDIGGNTFGNVGDALTNLDGRTTQNTDNIATMSSALKDINSGGGMTYFHSNSMLPDSQVTGTDSVAIGGNAQASANGSVALGANSVADRANAVSVGSAGNERQISNVAAGTADTDAVNVAQLKATGVIDSNGNTKAVVTYDHNADGSANYGSATMGDGVPGGTTIHNVAAGVDDADAVNVAQMNAAIGDLATIAANAAANVSNPLIAVDSDPAAKAATASGKHATAIGANAAASGTNAVAMGAGAVASADNSVALGANSVADRANSVSVGAAGSERQVTNVADGTQGTDAVNLNQLNAAATQSNNYTDGRIAGVQSQLNQVSKSAYAGVAAAMAMPNLTPSGPGKTIVAAGGAVYKGQSATAVGVTHRSENNRWTTNGAVSVTSSGDAGVRAQVGYEF</sequence>
<comment type="subcellular location">
    <subcellularLocation>
        <location evidence="2">Cell outer membrane</location>
    </subcellularLocation>
    <subcellularLocation>
        <location evidence="1">Cell surface</location>
    </subcellularLocation>
</comment>
<dbReference type="InterPro" id="IPR045584">
    <property type="entry name" value="Pilin-like"/>
</dbReference>
<accession>A0A158JLS9</accession>
<dbReference type="RefSeq" id="WP_062092281.1">
    <property type="nucleotide sequence ID" value="NZ_FCOK02000097.1"/>
</dbReference>
<feature type="domain" description="Trimeric autotransporter adhesin YadA-like head" evidence="12">
    <location>
        <begin position="740"/>
        <end position="764"/>
    </location>
</feature>
<proteinExistence type="inferred from homology"/>
<evidence type="ECO:0000256" key="7">
    <source>
        <dbReference type="ARBA" id="ARBA00022729"/>
    </source>
</evidence>
<gene>
    <name evidence="15" type="ORF">AWB69_08197</name>
</gene>
<dbReference type="Gene3D" id="2.150.10.10">
    <property type="entry name" value="Serralysin-like metalloprotease, C-terminal"/>
    <property type="match status" value="3"/>
</dbReference>
<feature type="domain" description="Trimeric autotransporter adhesin YadA-like stalk" evidence="13">
    <location>
        <begin position="658"/>
        <end position="696"/>
    </location>
</feature>
<evidence type="ECO:0000256" key="5">
    <source>
        <dbReference type="ARBA" id="ARBA00022452"/>
    </source>
</evidence>
<evidence type="ECO:0000259" key="13">
    <source>
        <dbReference type="Pfam" id="PF05662"/>
    </source>
</evidence>
<feature type="domain" description="Trimeric autotransporter adhesin YadA-like head" evidence="12">
    <location>
        <begin position="210"/>
        <end position="235"/>
    </location>
</feature>
<feature type="domain" description="Trimeric autotransporter adhesin YadA-like head" evidence="12">
    <location>
        <begin position="138"/>
        <end position="162"/>
    </location>
</feature>
<dbReference type="InterPro" id="IPR011049">
    <property type="entry name" value="Serralysin-like_metalloprot_C"/>
</dbReference>
<dbReference type="InterPro" id="IPR008635">
    <property type="entry name" value="Coiled_stalk_dom"/>
</dbReference>
<keyword evidence="8" id="KW-0653">Protein transport</keyword>
<dbReference type="GO" id="GO:0009279">
    <property type="term" value="C:cell outer membrane"/>
    <property type="evidence" value="ECO:0007669"/>
    <property type="project" value="UniProtKB-SubCell"/>
</dbReference>
<dbReference type="Gene3D" id="3.30.1300.30">
    <property type="entry name" value="GSPII I/J protein-like"/>
    <property type="match status" value="1"/>
</dbReference>